<reference evidence="1" key="1">
    <citation type="submission" date="2020-05" db="EMBL/GenBank/DDBJ databases">
        <authorList>
            <person name="Chiriac C."/>
            <person name="Salcher M."/>
            <person name="Ghai R."/>
            <person name="Kavagutti S V."/>
        </authorList>
    </citation>
    <scope>NUCLEOTIDE SEQUENCE</scope>
</reference>
<dbReference type="PANTHER" id="PTHR18964">
    <property type="entry name" value="ROK (REPRESSOR, ORF, KINASE) FAMILY"/>
    <property type="match status" value="1"/>
</dbReference>
<evidence type="ECO:0000313" key="2">
    <source>
        <dbReference type="EMBL" id="CAB4938079.1"/>
    </source>
</evidence>
<dbReference type="EMBL" id="CAFBNC010000049">
    <property type="protein sequence ID" value="CAB4938079.1"/>
    <property type="molecule type" value="Genomic_DNA"/>
</dbReference>
<dbReference type="PROSITE" id="PS01125">
    <property type="entry name" value="ROK"/>
    <property type="match status" value="1"/>
</dbReference>
<organism evidence="1">
    <name type="scientific">freshwater metagenome</name>
    <dbReference type="NCBI Taxonomy" id="449393"/>
    <lineage>
        <taxon>unclassified sequences</taxon>
        <taxon>metagenomes</taxon>
        <taxon>ecological metagenomes</taxon>
    </lineage>
</organism>
<dbReference type="InterPro" id="IPR049874">
    <property type="entry name" value="ROK_cs"/>
</dbReference>
<dbReference type="InterPro" id="IPR043129">
    <property type="entry name" value="ATPase_NBD"/>
</dbReference>
<name>A0A6J5YEC8_9ZZZZ</name>
<dbReference type="Pfam" id="PF00480">
    <property type="entry name" value="ROK"/>
    <property type="match status" value="1"/>
</dbReference>
<dbReference type="AlphaFoldDB" id="A0A6J5YEC8"/>
<accession>A0A6J5YEC8</accession>
<dbReference type="SUPFAM" id="SSF53067">
    <property type="entry name" value="Actin-like ATPase domain"/>
    <property type="match status" value="1"/>
</dbReference>
<dbReference type="Gene3D" id="3.30.420.40">
    <property type="match status" value="2"/>
</dbReference>
<protein>
    <submittedName>
        <fullName evidence="1">Unannotated protein</fullName>
    </submittedName>
</protein>
<dbReference type="EMBL" id="CAEMXZ010000013">
    <property type="protein sequence ID" value="CAB4322741.1"/>
    <property type="molecule type" value="Genomic_DNA"/>
</dbReference>
<proteinExistence type="predicted"/>
<evidence type="ECO:0000313" key="1">
    <source>
        <dbReference type="EMBL" id="CAB4322741.1"/>
    </source>
</evidence>
<sequence length="348" mass="35715">MFSVALVRCCGTSAALCSVSLVTDLHLGIDVGGTKILGVILDPSDPREPIAVRRSATPDTVDHVVDSLRDVIEFLRADAGRRGHTVSTIGIGVPGVVDRGGVLRGAPNLLCAVDQPLKDRVEQAVGSPVLVENDANCALWAEAELGVGQGALDIVMVALGTGIGGAVMVDGRLRVGAHGFAGEPGHMVVCRDGVLCPCGRRGCWERYASGAGLAWLAQQAVGRAGETSGASRMVELAGGDPSAIRGEHVTAAADEGDGTALAVFEQFAEWVAVGIGSLINILDPDLVIIGGGLVDQSHHYLDRVRELLPAEVLGAGAHRPTPIAAASMGPMAGAIGAALLASTQRRFR</sequence>
<gene>
    <name evidence="1" type="ORF">UFOPK1392_00478</name>
    <name evidence="2" type="ORF">UFOPK3733_01106</name>
</gene>
<dbReference type="PANTHER" id="PTHR18964:SF149">
    <property type="entry name" value="BIFUNCTIONAL UDP-N-ACETYLGLUCOSAMINE 2-EPIMERASE_N-ACETYLMANNOSAMINE KINASE"/>
    <property type="match status" value="1"/>
</dbReference>
<dbReference type="InterPro" id="IPR000600">
    <property type="entry name" value="ROK"/>
</dbReference>